<evidence type="ECO:0000256" key="3">
    <source>
        <dbReference type="ARBA" id="ARBA00022500"/>
    </source>
</evidence>
<dbReference type="SUPFAM" id="SSF58104">
    <property type="entry name" value="Methyl-accepting chemotaxis protein (MCP) signaling domain"/>
    <property type="match status" value="1"/>
</dbReference>
<comment type="subcellular location">
    <subcellularLocation>
        <location evidence="1">Cell membrane</location>
        <topology evidence="1">Multi-pass membrane protein</topology>
    </subcellularLocation>
</comment>
<dbReference type="PROSITE" id="PS50111">
    <property type="entry name" value="CHEMOTAXIS_TRANSDUC_2"/>
    <property type="match status" value="1"/>
</dbReference>
<feature type="transmembrane region" description="Helical" evidence="10">
    <location>
        <begin position="350"/>
        <end position="370"/>
    </location>
</feature>
<dbReference type="InterPro" id="IPR004010">
    <property type="entry name" value="Double_Cache_2"/>
</dbReference>
<dbReference type="RefSeq" id="WP_151151062.1">
    <property type="nucleotide sequence ID" value="NZ_WAIE01000004.1"/>
</dbReference>
<dbReference type="Proteomes" id="UP000438699">
    <property type="component" value="Unassembled WGS sequence"/>
</dbReference>
<evidence type="ECO:0000256" key="9">
    <source>
        <dbReference type="SAM" id="MobiDB-lite"/>
    </source>
</evidence>
<feature type="compositionally biased region" description="Pro residues" evidence="9">
    <location>
        <begin position="681"/>
        <end position="690"/>
    </location>
</feature>
<reference evidence="12 13" key="1">
    <citation type="journal article" date="2017" name="Int. J. Syst. Evol. Microbiol.">
        <title>Desulfovibrio senegalensis sp. nov., a mesophilic sulfate reducer isolated from marine sediment.</title>
        <authorList>
            <person name="Thioye A."/>
            <person name="Gam Z.B.A."/>
            <person name="Mbengue M."/>
            <person name="Cayol J.L."/>
            <person name="Joseph-Bartoli M."/>
            <person name="Toure-Kane C."/>
            <person name="Labat M."/>
        </authorList>
    </citation>
    <scope>NUCLEOTIDE SEQUENCE [LARGE SCALE GENOMIC DNA]</scope>
    <source>
        <strain evidence="12 13">DSM 101509</strain>
    </source>
</reference>
<dbReference type="AlphaFoldDB" id="A0A6N6N0E0"/>
<feature type="domain" description="Methyl-accepting transducer" evidence="11">
    <location>
        <begin position="431"/>
        <end position="646"/>
    </location>
</feature>
<protein>
    <submittedName>
        <fullName evidence="12">Methyl-accepting chemotaxis protein</fullName>
    </submittedName>
</protein>
<dbReference type="SMART" id="SM01049">
    <property type="entry name" value="Cache_2"/>
    <property type="match status" value="2"/>
</dbReference>
<dbReference type="Gene3D" id="3.30.450.20">
    <property type="entry name" value="PAS domain"/>
    <property type="match status" value="2"/>
</dbReference>
<dbReference type="CDD" id="cd11386">
    <property type="entry name" value="MCP_signal"/>
    <property type="match status" value="1"/>
</dbReference>
<proteinExistence type="inferred from homology"/>
<comment type="caution">
    <text evidence="12">The sequence shown here is derived from an EMBL/GenBank/DDBJ whole genome shotgun (WGS) entry which is preliminary data.</text>
</comment>
<dbReference type="InterPro" id="IPR004089">
    <property type="entry name" value="MCPsignal_dom"/>
</dbReference>
<feature type="region of interest" description="Disordered" evidence="9">
    <location>
        <begin position="436"/>
        <end position="455"/>
    </location>
</feature>
<evidence type="ECO:0000256" key="7">
    <source>
        <dbReference type="ARBA" id="ARBA00029447"/>
    </source>
</evidence>
<dbReference type="Pfam" id="PF08269">
    <property type="entry name" value="dCache_2"/>
    <property type="match status" value="1"/>
</dbReference>
<evidence type="ECO:0000256" key="6">
    <source>
        <dbReference type="ARBA" id="ARBA00023136"/>
    </source>
</evidence>
<evidence type="ECO:0000259" key="11">
    <source>
        <dbReference type="PROSITE" id="PS50111"/>
    </source>
</evidence>
<keyword evidence="8" id="KW-0807">Transducer</keyword>
<evidence type="ECO:0000256" key="5">
    <source>
        <dbReference type="ARBA" id="ARBA00022989"/>
    </source>
</evidence>
<dbReference type="Gene3D" id="1.10.287.950">
    <property type="entry name" value="Methyl-accepting chemotaxis protein"/>
    <property type="match status" value="1"/>
</dbReference>
<feature type="compositionally biased region" description="Low complexity" evidence="9">
    <location>
        <begin position="436"/>
        <end position="452"/>
    </location>
</feature>
<dbReference type="InterPro" id="IPR033480">
    <property type="entry name" value="sCache_2"/>
</dbReference>
<name>A0A6N6N0E0_9BACT</name>
<keyword evidence="6 10" id="KW-0472">Membrane</keyword>
<keyword evidence="5 10" id="KW-1133">Transmembrane helix</keyword>
<dbReference type="GO" id="GO:0005886">
    <property type="term" value="C:plasma membrane"/>
    <property type="evidence" value="ECO:0007669"/>
    <property type="project" value="UniProtKB-SubCell"/>
</dbReference>
<evidence type="ECO:0000256" key="2">
    <source>
        <dbReference type="ARBA" id="ARBA00022475"/>
    </source>
</evidence>
<dbReference type="Pfam" id="PF00015">
    <property type="entry name" value="MCPsignal"/>
    <property type="match status" value="1"/>
</dbReference>
<organism evidence="12 13">
    <name type="scientific">Pseudodesulfovibrio senegalensis</name>
    <dbReference type="NCBI Taxonomy" id="1721087"/>
    <lineage>
        <taxon>Bacteria</taxon>
        <taxon>Pseudomonadati</taxon>
        <taxon>Thermodesulfobacteriota</taxon>
        <taxon>Desulfovibrionia</taxon>
        <taxon>Desulfovibrionales</taxon>
        <taxon>Desulfovibrionaceae</taxon>
    </lineage>
</organism>
<dbReference type="GO" id="GO:0004888">
    <property type="term" value="F:transmembrane signaling receptor activity"/>
    <property type="evidence" value="ECO:0007669"/>
    <property type="project" value="TreeGrafter"/>
</dbReference>
<dbReference type="GO" id="GO:0006935">
    <property type="term" value="P:chemotaxis"/>
    <property type="evidence" value="ECO:0007669"/>
    <property type="project" value="UniProtKB-KW"/>
</dbReference>
<keyword evidence="2" id="KW-1003">Cell membrane</keyword>
<evidence type="ECO:0000256" key="4">
    <source>
        <dbReference type="ARBA" id="ARBA00022692"/>
    </source>
</evidence>
<dbReference type="SMART" id="SM00283">
    <property type="entry name" value="MA"/>
    <property type="match status" value="1"/>
</dbReference>
<evidence type="ECO:0000256" key="1">
    <source>
        <dbReference type="ARBA" id="ARBA00004651"/>
    </source>
</evidence>
<feature type="transmembrane region" description="Helical" evidence="10">
    <location>
        <begin position="7"/>
        <end position="28"/>
    </location>
</feature>
<comment type="similarity">
    <text evidence="7">Belongs to the methyl-accepting chemotaxis (MCP) protein family.</text>
</comment>
<feature type="compositionally biased region" description="Basic and acidic residues" evidence="9">
    <location>
        <begin position="691"/>
        <end position="700"/>
    </location>
</feature>
<keyword evidence="13" id="KW-1185">Reference proteome</keyword>
<keyword evidence="4 10" id="KW-0812">Transmembrane</keyword>
<dbReference type="PANTHER" id="PTHR43531:SF11">
    <property type="entry name" value="METHYL-ACCEPTING CHEMOTAXIS PROTEIN 3"/>
    <property type="match status" value="1"/>
</dbReference>
<dbReference type="EMBL" id="WAIE01000004">
    <property type="protein sequence ID" value="KAB1441319.1"/>
    <property type="molecule type" value="Genomic_DNA"/>
</dbReference>
<evidence type="ECO:0000256" key="8">
    <source>
        <dbReference type="PROSITE-ProRule" id="PRU00284"/>
    </source>
</evidence>
<dbReference type="OrthoDB" id="9791237at2"/>
<dbReference type="CDD" id="cd18774">
    <property type="entry name" value="PDC2_HK_sensor"/>
    <property type="match status" value="1"/>
</dbReference>
<evidence type="ECO:0000256" key="10">
    <source>
        <dbReference type="SAM" id="Phobius"/>
    </source>
</evidence>
<evidence type="ECO:0000313" key="12">
    <source>
        <dbReference type="EMBL" id="KAB1441319.1"/>
    </source>
</evidence>
<keyword evidence="3" id="KW-0145">Chemotaxis</keyword>
<dbReference type="PANTHER" id="PTHR43531">
    <property type="entry name" value="PROTEIN ICFG"/>
    <property type="match status" value="1"/>
</dbReference>
<dbReference type="InterPro" id="IPR051310">
    <property type="entry name" value="MCP_chemotaxis"/>
</dbReference>
<gene>
    <name evidence="12" type="ORF">F8A88_10215</name>
</gene>
<dbReference type="GO" id="GO:0007165">
    <property type="term" value="P:signal transduction"/>
    <property type="evidence" value="ECO:0007669"/>
    <property type="project" value="UniProtKB-KW"/>
</dbReference>
<evidence type="ECO:0000313" key="13">
    <source>
        <dbReference type="Proteomes" id="UP000438699"/>
    </source>
</evidence>
<sequence>MKLQTRMVLSQVVTIAVTIVVLCTVFILEINEYSSAEMESYRKEAMASQKMELEDLVSMATATVKSYYDRSRDVEALKQDKVDDLKRVVDTVYNQVEALRQRVGSYASPAQLLDEARKIVLSARYDGDNYVWINDLDNRMLVHPSPKLQGKDLTDLQDSKGNYIIRDLSAVAREKGEGMTSYWWPRPGETEPHLKVSYVRLLPELGWAVGTGAWIDEISSTMKAEALQRVANMRLADGNYFFINGMDGTSVMHPTNPGLVGKNLMSMKDKRGNKLFAEMLDVAKKDGKGFVTYWWSRPGKDVEVPKLTYVQLFKPWGWVIGMGAYIDDIDDSIAKKQAGLEDTISQMLKILVLIALGIALLAALASVIFARRVTDTVGGEPENIADIAGRVSDGDLTVRFVEPKRGARGIYKAMWGMTGKLKRLVGEIQEATESVSAGSQELSSSSQALSQGTTEQAAAVEEVNASIVQMAGSIHDNADNARKTDEIAARAADETEKGGTAVSRSVGVMQEIAEKVSSIEEIARQTNLLALNAAIEAARAGEQGKGFAVVAAEVRKLAERSGQIAGEVSELSSQSVEIAGQVGALFEKIVPEIRKTAELVSEISKSCDEQNYGVEQVQTAVEQLDAVIQQNASAAEEMASTAEEFASQSEGLQATMSFFRVDGNGASDMTGRTMIAARSMTPPPLPPGPAPHEDQDFEKY</sequence>
<feature type="region of interest" description="Disordered" evidence="9">
    <location>
        <begin position="677"/>
        <end position="700"/>
    </location>
</feature>
<accession>A0A6N6N0E0</accession>